<accession>A0A7J7IVE2</accession>
<evidence type="ECO:0000256" key="2">
    <source>
        <dbReference type="ARBA" id="ARBA00023242"/>
    </source>
</evidence>
<name>A0A7J7IVE2_BUGNE</name>
<feature type="compositionally biased region" description="Low complexity" evidence="3">
    <location>
        <begin position="369"/>
        <end position="381"/>
    </location>
</feature>
<dbReference type="PANTHER" id="PTHR13681:SF24">
    <property type="entry name" value="TUDOR DOMAIN-CONTAINING PROTEIN 3"/>
    <property type="match status" value="1"/>
</dbReference>
<dbReference type="Pfam" id="PF08585">
    <property type="entry name" value="RMI1_N_C"/>
    <property type="match status" value="1"/>
</dbReference>
<evidence type="ECO:0000256" key="3">
    <source>
        <dbReference type="SAM" id="MobiDB-lite"/>
    </source>
</evidence>
<organism evidence="5 6">
    <name type="scientific">Bugula neritina</name>
    <name type="common">Brown bryozoan</name>
    <name type="synonym">Sertularia neritina</name>
    <dbReference type="NCBI Taxonomy" id="10212"/>
    <lineage>
        <taxon>Eukaryota</taxon>
        <taxon>Metazoa</taxon>
        <taxon>Spiralia</taxon>
        <taxon>Lophotrochozoa</taxon>
        <taxon>Bryozoa</taxon>
        <taxon>Gymnolaemata</taxon>
        <taxon>Cheilostomatida</taxon>
        <taxon>Flustrina</taxon>
        <taxon>Buguloidea</taxon>
        <taxon>Bugulidae</taxon>
        <taxon>Bugula</taxon>
    </lineage>
</organism>
<keyword evidence="2" id="KW-0539">Nucleus</keyword>
<feature type="region of interest" description="Disordered" evidence="3">
    <location>
        <begin position="322"/>
        <end position="415"/>
    </location>
</feature>
<dbReference type="SMART" id="SM01161">
    <property type="entry name" value="DUF1767"/>
    <property type="match status" value="1"/>
</dbReference>
<comment type="subcellular location">
    <subcellularLocation>
        <location evidence="1">Nucleus</location>
    </subcellularLocation>
</comment>
<feature type="compositionally biased region" description="Low complexity" evidence="3">
    <location>
        <begin position="323"/>
        <end position="335"/>
    </location>
</feature>
<gene>
    <name evidence="5" type="ORF">EB796_024305</name>
</gene>
<proteinExistence type="predicted"/>
<keyword evidence="6" id="KW-1185">Reference proteome</keyword>
<feature type="region of interest" description="Disordered" evidence="3">
    <location>
        <begin position="228"/>
        <end position="310"/>
    </location>
</feature>
<dbReference type="InterPro" id="IPR042470">
    <property type="entry name" value="RMI1_N_C_sf"/>
</dbReference>
<dbReference type="AlphaFoldDB" id="A0A7J7IVE2"/>
<evidence type="ECO:0000256" key="1">
    <source>
        <dbReference type="ARBA" id="ARBA00004123"/>
    </source>
</evidence>
<evidence type="ECO:0000313" key="6">
    <source>
        <dbReference type="Proteomes" id="UP000593567"/>
    </source>
</evidence>
<feature type="compositionally biased region" description="Basic residues" evidence="3">
    <location>
        <begin position="284"/>
        <end position="293"/>
    </location>
</feature>
<comment type="caution">
    <text evidence="5">The sequence shown here is derived from an EMBL/GenBank/DDBJ whole genome shotgun (WGS) entry which is preliminary data.</text>
</comment>
<feature type="domain" description="RecQ mediated genome instability protein 1 OB-fold" evidence="4">
    <location>
        <begin position="84"/>
        <end position="156"/>
    </location>
</feature>
<dbReference type="GO" id="GO:0005634">
    <property type="term" value="C:nucleus"/>
    <property type="evidence" value="ECO:0007669"/>
    <property type="project" value="UniProtKB-SubCell"/>
</dbReference>
<dbReference type="OrthoDB" id="434939at2759"/>
<reference evidence="5" key="1">
    <citation type="submission" date="2020-06" db="EMBL/GenBank/DDBJ databases">
        <title>Draft genome of Bugula neritina, a colonial animal packing powerful symbionts and potential medicines.</title>
        <authorList>
            <person name="Rayko M."/>
        </authorList>
    </citation>
    <scope>NUCLEOTIDE SEQUENCE [LARGE SCALE GENOMIC DNA]</scope>
    <source>
        <strain evidence="5">Kwan_BN1</strain>
    </source>
</reference>
<protein>
    <submittedName>
        <fullName evidence="5">TDRD3</fullName>
    </submittedName>
</protein>
<sequence length="443" mass="48963">MAAALKSKGWHISEEAHLKCMNDVSPSIDLHHVLLNTNLKDVAVAALPADFPKSKVSKVAGPIILQIQKIRNITAPTVRPESTTAPRMFKFTLTDGIQTVSAIEMDLLHGVGFDTSPGAKILLKGTVPVSMNILQLTNSNCTFLGGKVIQLYDKWQLNKELMKISRNVNRSDGPPPFVPFGQRIKKEQVQELSGRFKSLDIANANQDAGEQRDDAEFKAQRKAVISEVVQQSSGPKKVYGGIKQNSANEPLQISEFKRPEKKVKKPTLEDKDPNVSDDEDGGRGRYRRGRKGRHNDDEDSFAPSRPSATNTLFDFFDTKVDASSSKNSTNVNKSSEAVTQYGSEGGVSSTSRQSTRRQHLKQDIARYQPPGSSRPDSGSSRKLGNQETFTNHRPSSTSASSHKDAARQPTSGEMRLTNVHKVLKHSVRVLLRHIHRQTDRTLP</sequence>
<feature type="compositionally biased region" description="Polar residues" evidence="3">
    <location>
        <begin position="382"/>
        <end position="400"/>
    </location>
</feature>
<evidence type="ECO:0000259" key="4">
    <source>
        <dbReference type="Pfam" id="PF08585"/>
    </source>
</evidence>
<evidence type="ECO:0000313" key="5">
    <source>
        <dbReference type="EMBL" id="KAF6017391.1"/>
    </source>
</evidence>
<dbReference type="InterPro" id="IPR013894">
    <property type="entry name" value="RMI1_OB"/>
</dbReference>
<dbReference type="Proteomes" id="UP000593567">
    <property type="component" value="Unassembled WGS sequence"/>
</dbReference>
<dbReference type="EMBL" id="VXIV02003404">
    <property type="protein sequence ID" value="KAF6017391.1"/>
    <property type="molecule type" value="Genomic_DNA"/>
</dbReference>
<dbReference type="PANTHER" id="PTHR13681">
    <property type="entry name" value="SURVIVAL OF MOTOR NEURON-RELATED-SPLICING FACTOR 30-RELATED"/>
    <property type="match status" value="1"/>
</dbReference>
<dbReference type="Gene3D" id="2.40.50.770">
    <property type="entry name" value="RecQ-mediated genome instability protein Rmi1, C-terminal domain"/>
    <property type="match status" value="1"/>
</dbReference>